<evidence type="ECO:0000256" key="2">
    <source>
        <dbReference type="ARBA" id="ARBA00022692"/>
    </source>
</evidence>
<dbReference type="InterPro" id="IPR013901">
    <property type="entry name" value="Anthrone_oxy"/>
</dbReference>
<evidence type="ECO:0000256" key="5">
    <source>
        <dbReference type="ARBA" id="ARBA00034313"/>
    </source>
</evidence>
<dbReference type="GO" id="GO:0016020">
    <property type="term" value="C:membrane"/>
    <property type="evidence" value="ECO:0007669"/>
    <property type="project" value="UniProtKB-SubCell"/>
</dbReference>
<sequence>MLAFPSTSTSPAYALPMRVAQVIGITAPVIYSSFAFAYSHMVMPPIVAHAPEKVLAKQWLHAYQAAPTFVPPLVLSGTVANVLLAYLSPTIPFRLLYGAAAVLTWSIIPVTLFYFEPNINGAGKWKVEEILREEGHRMKEQQGALPSPHVHTGTPEARRWAETVGMRDIALKWTEVNKARYVITAIASIASAAATCSWTDTLI</sequence>
<evidence type="ECO:0000256" key="4">
    <source>
        <dbReference type="ARBA" id="ARBA00023136"/>
    </source>
</evidence>
<name>A0A7C8M6E2_9PLEO</name>
<dbReference type="Proteomes" id="UP000481861">
    <property type="component" value="Unassembled WGS sequence"/>
</dbReference>
<organism evidence="7 8">
    <name type="scientific">Massariosphaeria phaeospora</name>
    <dbReference type="NCBI Taxonomy" id="100035"/>
    <lineage>
        <taxon>Eukaryota</taxon>
        <taxon>Fungi</taxon>
        <taxon>Dikarya</taxon>
        <taxon>Ascomycota</taxon>
        <taxon>Pezizomycotina</taxon>
        <taxon>Dothideomycetes</taxon>
        <taxon>Pleosporomycetidae</taxon>
        <taxon>Pleosporales</taxon>
        <taxon>Pleosporales incertae sedis</taxon>
        <taxon>Massariosphaeria</taxon>
    </lineage>
</organism>
<dbReference type="OrthoDB" id="5343383at2759"/>
<keyword evidence="2 6" id="KW-0812">Transmembrane</keyword>
<gene>
    <name evidence="7" type="ORF">BDV95DRAFT_631235</name>
</gene>
<accession>A0A7C8M6E2</accession>
<comment type="subcellular location">
    <subcellularLocation>
        <location evidence="1">Membrane</location>
        <topology evidence="1">Multi-pass membrane protein</topology>
    </subcellularLocation>
</comment>
<comment type="similarity">
    <text evidence="5">Belongs to the anthrone oxygenase family.</text>
</comment>
<protein>
    <recommendedName>
        <fullName evidence="9">DUF1772-domain-containing protein</fullName>
    </recommendedName>
</protein>
<feature type="transmembrane region" description="Helical" evidence="6">
    <location>
        <begin position="20"/>
        <end position="48"/>
    </location>
</feature>
<comment type="caution">
    <text evidence="7">The sequence shown here is derived from an EMBL/GenBank/DDBJ whole genome shotgun (WGS) entry which is preliminary data.</text>
</comment>
<evidence type="ECO:0000256" key="3">
    <source>
        <dbReference type="ARBA" id="ARBA00022989"/>
    </source>
</evidence>
<evidence type="ECO:0000313" key="8">
    <source>
        <dbReference type="Proteomes" id="UP000481861"/>
    </source>
</evidence>
<keyword evidence="3 6" id="KW-1133">Transmembrane helix</keyword>
<proteinExistence type="inferred from homology"/>
<keyword evidence="4 6" id="KW-0472">Membrane</keyword>
<keyword evidence="8" id="KW-1185">Reference proteome</keyword>
<dbReference type="AlphaFoldDB" id="A0A7C8M6E2"/>
<evidence type="ECO:0000256" key="6">
    <source>
        <dbReference type="SAM" id="Phobius"/>
    </source>
</evidence>
<reference evidence="7 8" key="1">
    <citation type="submission" date="2020-01" db="EMBL/GenBank/DDBJ databases">
        <authorList>
            <consortium name="DOE Joint Genome Institute"/>
            <person name="Haridas S."/>
            <person name="Albert R."/>
            <person name="Binder M."/>
            <person name="Bloem J."/>
            <person name="Labutti K."/>
            <person name="Salamov A."/>
            <person name="Andreopoulos B."/>
            <person name="Baker S.E."/>
            <person name="Barry K."/>
            <person name="Bills G."/>
            <person name="Bluhm B.H."/>
            <person name="Cannon C."/>
            <person name="Castanera R."/>
            <person name="Culley D.E."/>
            <person name="Daum C."/>
            <person name="Ezra D."/>
            <person name="Gonzalez J.B."/>
            <person name="Henrissat B."/>
            <person name="Kuo A."/>
            <person name="Liang C."/>
            <person name="Lipzen A."/>
            <person name="Lutzoni F."/>
            <person name="Magnuson J."/>
            <person name="Mondo S."/>
            <person name="Nolan M."/>
            <person name="Ohm R."/>
            <person name="Pangilinan J."/>
            <person name="Park H.-J.H."/>
            <person name="Ramirez L."/>
            <person name="Alfaro M."/>
            <person name="Sun H."/>
            <person name="Tritt A."/>
            <person name="Yoshinaga Y."/>
            <person name="Zwiers L.-H.L."/>
            <person name="Turgeon B.G."/>
            <person name="Goodwin S.B."/>
            <person name="Spatafora J.W."/>
            <person name="Crous P.W."/>
            <person name="Grigoriev I.V."/>
        </authorList>
    </citation>
    <scope>NUCLEOTIDE SEQUENCE [LARGE SCALE GENOMIC DNA]</scope>
    <source>
        <strain evidence="7 8">CBS 611.86</strain>
    </source>
</reference>
<feature type="transmembrane region" description="Helical" evidence="6">
    <location>
        <begin position="69"/>
        <end position="89"/>
    </location>
</feature>
<evidence type="ECO:0000256" key="1">
    <source>
        <dbReference type="ARBA" id="ARBA00004141"/>
    </source>
</evidence>
<feature type="transmembrane region" description="Helical" evidence="6">
    <location>
        <begin position="95"/>
        <end position="115"/>
    </location>
</feature>
<dbReference type="EMBL" id="JAADJZ010000024">
    <property type="protein sequence ID" value="KAF2867063.1"/>
    <property type="molecule type" value="Genomic_DNA"/>
</dbReference>
<evidence type="ECO:0000313" key="7">
    <source>
        <dbReference type="EMBL" id="KAF2867063.1"/>
    </source>
</evidence>
<dbReference type="Pfam" id="PF08592">
    <property type="entry name" value="Anthrone_oxy"/>
    <property type="match status" value="1"/>
</dbReference>
<dbReference type="PANTHER" id="PTHR35042:SF1">
    <property type="entry name" value="DUF1772-DOMAIN-CONTAINING PROTEIN"/>
    <property type="match status" value="1"/>
</dbReference>
<dbReference type="PANTHER" id="PTHR35042">
    <property type="entry name" value="ANTHRONE OXYGENASE ENCC"/>
    <property type="match status" value="1"/>
</dbReference>
<evidence type="ECO:0008006" key="9">
    <source>
        <dbReference type="Google" id="ProtNLM"/>
    </source>
</evidence>